<evidence type="ECO:0000313" key="2">
    <source>
        <dbReference type="EMBL" id="ACY72388.1"/>
    </source>
</evidence>
<feature type="compositionally biased region" description="Basic and acidic residues" evidence="1">
    <location>
        <begin position="90"/>
        <end position="109"/>
    </location>
</feature>
<reference evidence="2" key="1">
    <citation type="submission" date="2009-11" db="EMBL/GenBank/DDBJ databases">
        <authorList>
            <person name="Carlson J."/>
            <person name="Booth B."/>
            <person name="Frise E."/>
            <person name="Sandler J."/>
            <person name="Wan K."/>
            <person name="Yu C."/>
            <person name="Celniker S."/>
        </authorList>
    </citation>
    <scope>NUCLEOTIDE SEQUENCE</scope>
</reference>
<feature type="region of interest" description="Disordered" evidence="1">
    <location>
        <begin position="40"/>
        <end position="109"/>
    </location>
</feature>
<sequence length="146" mass="16529">MITTQHQLGIVHQVNGEEQCSQGGIDQSDHLARYEDSDYTKNDEDHQTGHQHSSAHRKIVFGLQGKQGESQGHRGRNSHCHQDLISLKLSGDHTQKERLRHGEQEKKDEVKRRLTAYTFAAGHTDHGHDKNGLSLKIGYICIQYLA</sequence>
<protein>
    <submittedName>
        <fullName evidence="2">MIP15140p</fullName>
    </submittedName>
</protein>
<name>D0Z722_DROME</name>
<dbReference type="EMBL" id="BT100269">
    <property type="protein sequence ID" value="ACY72388.1"/>
    <property type="molecule type" value="mRNA"/>
</dbReference>
<accession>D0Z722</accession>
<proteinExistence type="evidence at transcript level"/>
<evidence type="ECO:0000256" key="1">
    <source>
        <dbReference type="SAM" id="MobiDB-lite"/>
    </source>
</evidence>
<dbReference type="AlphaFoldDB" id="D0Z722"/>
<organism evidence="2">
    <name type="scientific">Drosophila melanogaster</name>
    <name type="common">Fruit fly</name>
    <dbReference type="NCBI Taxonomy" id="7227"/>
    <lineage>
        <taxon>Eukaryota</taxon>
        <taxon>Metazoa</taxon>
        <taxon>Ecdysozoa</taxon>
        <taxon>Arthropoda</taxon>
        <taxon>Hexapoda</taxon>
        <taxon>Insecta</taxon>
        <taxon>Pterygota</taxon>
        <taxon>Neoptera</taxon>
        <taxon>Endopterygota</taxon>
        <taxon>Diptera</taxon>
        <taxon>Brachycera</taxon>
        <taxon>Muscomorpha</taxon>
        <taxon>Ephydroidea</taxon>
        <taxon>Drosophilidae</taxon>
        <taxon>Drosophila</taxon>
        <taxon>Sophophora</taxon>
    </lineage>
</organism>